<accession>M7DFJ6</accession>
<name>M7DFJ6_9GAMM</name>
<protein>
    <submittedName>
        <fullName evidence="1">Uncharacterized protein</fullName>
    </submittedName>
</protein>
<sequence>MATPEILKKFSKYGNDSGERENEDILEKYFCESELVEDFYDADEPFLFVKARKGVGKSALLKHTKIKILKKNPQSLTIDLKGHELCAPFLSEGEHAAISINSWKKRICTAINREIGRRIGFANTDDEIMLVENSEIDNYKGRNIVSALSERLKSKIITIEKSAIPIANEDKLLKRYAESTEINVWIFIDDIDATFKNKEQYITYLTTFFSACIDLSYTVKGLKLRASIRSDVWPILCTHDESMDHCEQYMRKLKWSDHEIGKIIGKKIFSFCQNQEDFKFPKDIEFYDTAVKQSQLLLAKNYPWYKKRVYSLIPLSSFSYGRPRWSAKLLREASANASRNGNENIKWDDLKSCFPEYSRQRYKELLAEHRHQFPELERLFECFSHGPSLYTTDQLLEKIKVRYISNHGNPKIDGANTESDELMVAHFLFRAGFIIGRDPDKDTFYVEFEDRPTLLVTRENLDDGLEWNIPICYRKALSIGE</sequence>
<dbReference type="Gene3D" id="3.40.50.300">
    <property type="entry name" value="P-loop containing nucleotide triphosphate hydrolases"/>
    <property type="match status" value="1"/>
</dbReference>
<comment type="caution">
    <text evidence="1">The sequence shown here is derived from an EMBL/GenBank/DDBJ whole genome shotgun (WGS) entry which is preliminary data.</text>
</comment>
<organism evidence="1 2">
    <name type="scientific">Marinobacter santoriniensis NKSG1</name>
    <dbReference type="NCBI Taxonomy" id="1288826"/>
    <lineage>
        <taxon>Bacteria</taxon>
        <taxon>Pseudomonadati</taxon>
        <taxon>Pseudomonadota</taxon>
        <taxon>Gammaproteobacteria</taxon>
        <taxon>Pseudomonadales</taxon>
        <taxon>Marinobacteraceae</taxon>
        <taxon>Marinobacter</taxon>
    </lineage>
</organism>
<evidence type="ECO:0000313" key="2">
    <source>
        <dbReference type="Proteomes" id="UP000011960"/>
    </source>
</evidence>
<dbReference type="Proteomes" id="UP000011960">
    <property type="component" value="Unassembled WGS sequence"/>
</dbReference>
<keyword evidence="2" id="KW-1185">Reference proteome</keyword>
<dbReference type="InterPro" id="IPR059206">
    <property type="entry name" value="Sll1717-like"/>
</dbReference>
<proteinExistence type="predicted"/>
<reference evidence="1 2" key="1">
    <citation type="journal article" date="2013" name="Genome Announc.">
        <title>Genome Sequence of Hydrothermal Arsenic-Respiring Bacterium Marinobacter santoriniensis NKSG1T.</title>
        <authorList>
            <person name="Handley K.M."/>
            <person name="Upton M."/>
            <person name="Beatson S.A."/>
            <person name="Hery M."/>
            <person name="Lloyd J.R."/>
        </authorList>
    </citation>
    <scope>NUCLEOTIDE SEQUENCE [LARGE SCALE GENOMIC DNA]</scope>
    <source>
        <strain evidence="1 2">NKSG1</strain>
    </source>
</reference>
<dbReference type="eggNOG" id="ENOG502ZATK">
    <property type="taxonomic scope" value="Bacteria"/>
</dbReference>
<dbReference type="RefSeq" id="WP_008938295.1">
    <property type="nucleotide sequence ID" value="NZ_APAT01000014.1"/>
</dbReference>
<dbReference type="EMBL" id="APAT01000014">
    <property type="protein sequence ID" value="EMP56422.1"/>
    <property type="molecule type" value="Genomic_DNA"/>
</dbReference>
<dbReference type="AlphaFoldDB" id="M7DFJ6"/>
<gene>
    <name evidence="1" type="ORF">MSNKSG1_05728</name>
</gene>
<evidence type="ECO:0000313" key="1">
    <source>
        <dbReference type="EMBL" id="EMP56422.1"/>
    </source>
</evidence>
<dbReference type="STRING" id="1288826.MSNKSG1_05728"/>
<dbReference type="NCBIfam" id="NF047389">
    <property type="entry name" value="ATPase_Sll1717"/>
    <property type="match status" value="1"/>
</dbReference>
<dbReference type="OrthoDB" id="1550553at2"/>
<dbReference type="PATRIC" id="fig|1288826.3.peg.1111"/>
<dbReference type="InterPro" id="IPR027417">
    <property type="entry name" value="P-loop_NTPase"/>
</dbReference>